<evidence type="ECO:0000313" key="2">
    <source>
        <dbReference type="EMBL" id="AQQ15278.1"/>
    </source>
</evidence>
<evidence type="ECO:0000313" key="3">
    <source>
        <dbReference type="Proteomes" id="UP000217209"/>
    </source>
</evidence>
<organism evidence="2 3">
    <name type="scientific">Corynebacterium glaucum</name>
    <dbReference type="NCBI Taxonomy" id="187491"/>
    <lineage>
        <taxon>Bacteria</taxon>
        <taxon>Bacillati</taxon>
        <taxon>Actinomycetota</taxon>
        <taxon>Actinomycetes</taxon>
        <taxon>Mycobacteriales</taxon>
        <taxon>Corynebacteriaceae</taxon>
        <taxon>Corynebacterium</taxon>
    </lineage>
</organism>
<keyword evidence="1" id="KW-1133">Transmembrane helix</keyword>
<feature type="transmembrane region" description="Helical" evidence="1">
    <location>
        <begin position="18"/>
        <end position="41"/>
    </location>
</feature>
<dbReference type="EMBL" id="CP019688">
    <property type="protein sequence ID" value="AQQ15278.1"/>
    <property type="molecule type" value="Genomic_DNA"/>
</dbReference>
<keyword evidence="1" id="KW-0472">Membrane</keyword>
<name>A0A1Q2HWQ8_9CORY</name>
<keyword evidence="1" id="KW-0812">Transmembrane</keyword>
<reference evidence="2 3" key="1">
    <citation type="submission" date="2016-12" db="EMBL/GenBank/DDBJ databases">
        <authorList>
            <person name="Song W.-J."/>
            <person name="Kurnit D.M."/>
        </authorList>
    </citation>
    <scope>NUCLEOTIDE SEQUENCE [LARGE SCALE GENOMIC DNA]</scope>
    <source>
        <strain evidence="2 3">DSM 30827</strain>
    </source>
</reference>
<sequence>MVGFLTAVMLIEIVVVHFLLPAGVVRVVALVLSVWGLVFVWSMIAGERVHPGYVDDRELVLRRGKKVFAVVPLADVSVVRRDRTFEAEVAVGGGELVVGGPVGTDAVVELLSPVAAARDGYPWQKPIWEDVDRVRFYSGGDAGVLGRLGAAQLDVH</sequence>
<protein>
    <submittedName>
        <fullName evidence="2">Uncharacterized protein</fullName>
    </submittedName>
</protein>
<gene>
    <name evidence="2" type="ORF">CGLAU_06580</name>
</gene>
<evidence type="ECO:0000256" key="1">
    <source>
        <dbReference type="SAM" id="Phobius"/>
    </source>
</evidence>
<accession>A0A1Q2HWQ8</accession>
<dbReference type="AlphaFoldDB" id="A0A1Q2HWQ8"/>
<dbReference type="KEGG" id="cgv:CGLAU_06580"/>
<dbReference type="Proteomes" id="UP000217209">
    <property type="component" value="Chromosome"/>
</dbReference>
<keyword evidence="3" id="KW-1185">Reference proteome</keyword>
<proteinExistence type="predicted"/>